<keyword evidence="3" id="KW-0732">Signal</keyword>
<reference evidence="5 6" key="1">
    <citation type="submission" date="2006-03" db="EMBL/GenBank/DDBJ databases">
        <title>Complete sequence of Shewanella denitrificans OS217.</title>
        <authorList>
            <consortium name="US DOE Joint Genome Institute"/>
            <person name="Copeland A."/>
            <person name="Lucas S."/>
            <person name="Lapidus A."/>
            <person name="Barry K."/>
            <person name="Detter J.C."/>
            <person name="Glavina del Rio T."/>
            <person name="Hammon N."/>
            <person name="Israni S."/>
            <person name="Dalin E."/>
            <person name="Tice H."/>
            <person name="Pitluck S."/>
            <person name="Brettin T."/>
            <person name="Bruce D."/>
            <person name="Han C."/>
            <person name="Tapia R."/>
            <person name="Gilna P."/>
            <person name="Kiss H."/>
            <person name="Schmutz J."/>
            <person name="Larimer F."/>
            <person name="Land M."/>
            <person name="Hauser L."/>
            <person name="Kyrpides N."/>
            <person name="Lykidis A."/>
            <person name="Richardson P."/>
        </authorList>
    </citation>
    <scope>NUCLEOTIDE SEQUENCE [LARGE SCALE GENOMIC DNA]</scope>
    <source>
        <strain evidence="6">OS217 / ATCC BAA-1090 / DSM 15013</strain>
    </source>
</reference>
<dbReference type="PANTHER" id="PTHR42776:SF27">
    <property type="entry name" value="DIPEPTIDYL PEPTIDASE FAMILY MEMBER 6"/>
    <property type="match status" value="1"/>
</dbReference>
<dbReference type="GO" id="GO:0004252">
    <property type="term" value="F:serine-type endopeptidase activity"/>
    <property type="evidence" value="ECO:0007669"/>
    <property type="project" value="TreeGrafter"/>
</dbReference>
<dbReference type="Gene3D" id="2.120.10.30">
    <property type="entry name" value="TolB, C-terminal domain"/>
    <property type="match status" value="1"/>
</dbReference>
<evidence type="ECO:0000256" key="1">
    <source>
        <dbReference type="ARBA" id="ARBA00022801"/>
    </source>
</evidence>
<dbReference type="KEGG" id="sdn:Sden_0280"/>
<evidence type="ECO:0000313" key="5">
    <source>
        <dbReference type="EMBL" id="ABE53576.1"/>
    </source>
</evidence>
<dbReference type="ESTHER" id="9gamm-q3nza8">
    <property type="family name" value="ACPH_Peptidase_S9"/>
</dbReference>
<keyword evidence="1" id="KW-0378">Hydrolase</keyword>
<feature type="signal peptide" evidence="3">
    <location>
        <begin position="1"/>
        <end position="30"/>
    </location>
</feature>
<dbReference type="Gene3D" id="3.40.50.1820">
    <property type="entry name" value="alpha/beta hydrolase"/>
    <property type="match status" value="1"/>
</dbReference>
<protein>
    <submittedName>
        <fullName evidence="5">Peptidase S9, prolyl oligopeptidase active site region</fullName>
    </submittedName>
</protein>
<feature type="chain" id="PRO_5004181822" evidence="3">
    <location>
        <begin position="31"/>
        <end position="691"/>
    </location>
</feature>
<dbReference type="SUPFAM" id="SSF53474">
    <property type="entry name" value="alpha/beta-Hydrolases"/>
    <property type="match status" value="1"/>
</dbReference>
<dbReference type="InterPro" id="IPR029058">
    <property type="entry name" value="AB_hydrolase_fold"/>
</dbReference>
<proteinExistence type="predicted"/>
<dbReference type="eggNOG" id="COG0823">
    <property type="taxonomic scope" value="Bacteria"/>
</dbReference>
<keyword evidence="2" id="KW-0645">Protease</keyword>
<dbReference type="OrthoDB" id="9812921at2"/>
<accession>Q12SK0</accession>
<dbReference type="InterPro" id="IPR011042">
    <property type="entry name" value="6-blade_b-propeller_TolB-like"/>
</dbReference>
<dbReference type="Pfam" id="PF07676">
    <property type="entry name" value="PD40"/>
    <property type="match status" value="1"/>
</dbReference>
<evidence type="ECO:0000256" key="3">
    <source>
        <dbReference type="SAM" id="SignalP"/>
    </source>
</evidence>
<dbReference type="EMBL" id="CP000302">
    <property type="protein sequence ID" value="ABE53576.1"/>
    <property type="molecule type" value="Genomic_DNA"/>
</dbReference>
<keyword evidence="6" id="KW-1185">Reference proteome</keyword>
<dbReference type="STRING" id="318161.Sden_0280"/>
<dbReference type="HOGENOM" id="CLU_008615_2_1_6"/>
<dbReference type="eggNOG" id="COG1506">
    <property type="taxonomic scope" value="Bacteria"/>
</dbReference>
<dbReference type="Pfam" id="PF00326">
    <property type="entry name" value="Peptidase_S9"/>
    <property type="match status" value="1"/>
</dbReference>
<dbReference type="Proteomes" id="UP000001982">
    <property type="component" value="Chromosome"/>
</dbReference>
<dbReference type="InterPro" id="IPR001375">
    <property type="entry name" value="Peptidase_S9_cat"/>
</dbReference>
<dbReference type="GO" id="GO:0006508">
    <property type="term" value="P:proteolysis"/>
    <property type="evidence" value="ECO:0007669"/>
    <property type="project" value="InterPro"/>
</dbReference>
<evidence type="ECO:0000256" key="2">
    <source>
        <dbReference type="ARBA" id="ARBA00022825"/>
    </source>
</evidence>
<evidence type="ECO:0000259" key="4">
    <source>
        <dbReference type="Pfam" id="PF00326"/>
    </source>
</evidence>
<gene>
    <name evidence="5" type="ordered locus">Sden_0280</name>
</gene>
<dbReference type="SUPFAM" id="SSF82171">
    <property type="entry name" value="DPP6 N-terminal domain-like"/>
    <property type="match status" value="1"/>
</dbReference>
<keyword evidence="2" id="KW-0720">Serine protease</keyword>
<dbReference type="RefSeq" id="WP_011494743.1">
    <property type="nucleotide sequence ID" value="NC_007954.1"/>
</dbReference>
<sequence length="691" mass="77801">MSRLYISHKARLLSLLLFLPLVAMSLSAHSAQRDHQITIDDFFGLSTLTQSQLSQDGKQAVWVESRWDKALDRTQTELWHIDTNSRKTTRLTFSDENESNPAWSPDGRYVYFIAKIGEKDPLHPYQGIAQIYRIAATGGQPQMITKSITGINAFELNKSGDSIYFSTNKEVTDKDHFASLRADHSKVNYAQGKKTTNPIYRLNLQHFSQELLLDDDKVVWQFSVNDNETKIARITTTDNELIFLEGRSNIEVFDIKQANNILLADDKWREKAPSAYGWLLGLDWHHDNQRLAFRIDFDGFPGQLFVANTAAKQAVINRVTPPSQVTFFGDDLLWRGNSNDICYRGAYKARVKLYCTEMKAMTQGKSRAVIEGDLVIGNYSFTASGKQVGVSHDGLDHVSDLFIADADSPRAQLKRLTNINPQIDSWKLPQISIVKWQATDGTQVEGILELPFGYNKAQGKLPLVVQLHGGPTAATPYALQHRSYGRSTFSAQGWALFSPNYRGSIGYGDKFLTDLIGREHDIEVQDILSGVDKLISDGLVDADKLAVMGWSNGGYLTNALISSSERFKAASSGAGVFDQRLEWMLEDTPGHVINFMQGLPWEQAEAYTKASSLTHANKITTPTLIHIGENDERVPLGHAQGLYRALNHYLNVPVELIVYPGEGHGLNQYQHRKTKMEWDRRWFDYYVLGKD</sequence>
<feature type="domain" description="Peptidase S9 prolyl oligopeptidase catalytic" evidence="4">
    <location>
        <begin position="487"/>
        <end position="686"/>
    </location>
</feature>
<name>Q12SK0_SHEDO</name>
<dbReference type="InterPro" id="IPR011659">
    <property type="entry name" value="WD40"/>
</dbReference>
<dbReference type="PANTHER" id="PTHR42776">
    <property type="entry name" value="SERINE PEPTIDASE S9 FAMILY MEMBER"/>
    <property type="match status" value="1"/>
</dbReference>
<dbReference type="AlphaFoldDB" id="Q12SK0"/>
<organism evidence="5 6">
    <name type="scientific">Shewanella denitrificans (strain OS217 / ATCC BAA-1090 / DSM 15013)</name>
    <dbReference type="NCBI Taxonomy" id="318161"/>
    <lineage>
        <taxon>Bacteria</taxon>
        <taxon>Pseudomonadati</taxon>
        <taxon>Pseudomonadota</taxon>
        <taxon>Gammaproteobacteria</taxon>
        <taxon>Alteromonadales</taxon>
        <taxon>Shewanellaceae</taxon>
        <taxon>Shewanella</taxon>
    </lineage>
</organism>
<evidence type="ECO:0000313" key="6">
    <source>
        <dbReference type="Proteomes" id="UP000001982"/>
    </source>
</evidence>